<dbReference type="Proteomes" id="UP000054874">
    <property type="component" value="Unassembled WGS sequence"/>
</dbReference>
<keyword evidence="1" id="KW-1133">Transmembrane helix</keyword>
<name>A0A0V8QAH6_9FIRM</name>
<dbReference type="OrthoDB" id="1947207at2"/>
<reference evidence="2 3" key="1">
    <citation type="submission" date="2015-11" db="EMBL/GenBank/DDBJ databases">
        <title>Butyribacter intestini gen. nov., sp. nov., a butyric acid-producing bacterium of the family Lachnospiraceae isolated from the human faeces.</title>
        <authorList>
            <person name="Zou Y."/>
            <person name="Xue W."/>
            <person name="Luo G."/>
            <person name="Lv M."/>
        </authorList>
    </citation>
    <scope>NUCLEOTIDE SEQUENCE [LARGE SCALE GENOMIC DNA]</scope>
    <source>
        <strain evidence="2 3">ACET-33324</strain>
    </source>
</reference>
<dbReference type="STRING" id="290052.ASU35_15835"/>
<keyword evidence="1" id="KW-0472">Membrane</keyword>
<dbReference type="EMBL" id="LNAM01000211">
    <property type="protein sequence ID" value="KSV57570.1"/>
    <property type="molecule type" value="Genomic_DNA"/>
</dbReference>
<evidence type="ECO:0000313" key="2">
    <source>
        <dbReference type="EMBL" id="KSV57570.1"/>
    </source>
</evidence>
<gene>
    <name evidence="2" type="ORF">ASU35_15835</name>
</gene>
<protein>
    <submittedName>
        <fullName evidence="2">Uncharacterized protein</fullName>
    </submittedName>
</protein>
<sequence>MKQKLKFYGRKLDNRGSITVLTMVAVFFLGILGSSILSMTHINMQMKAVNTKTQKNFYDTDSILDEIKAGLANTSSEAVAEAYTKVLENYGTISKTSVLQSAFEEYYMDGLLQKLTRETPANGGKLPEAGKEYRYKKELLESYLAQDSMLEEKKNSIRWEQNKAMIQVFSEQKYLLLKNIEILKQEGDYETVLKTDIRMEVPFVSFSKESLYPEYTRYAILADDQLVVDGSQNISVEGNLYAGTVNRKKTGENGKAGIVVQNSGNLTVTGEQVITRGDVLVSNSSKADFKGNEGQDASLWAQNLLVEADSRTSSSQLSITGKTYIEDDLEMNGNGGKVTLSGSYYGYHNKKDYSTGEAAATDSAYSSAILVNGKNNTLDMTGLKELVLAGRSFISRRAGEGNQDILTGESLGVKSGQMAYFVPKAFVLTENSGTGDSYTFEDSTSYRFDLKGYESYLGFEVKEYLDTARPLTRYYLQESSSRVCYYYLNFKNQEAAAHFHELYYAAQKNTQDAGARRYLSEQGIRLGDGKQILLVSGSLLYQEGASNGQMNIKGGNTGGKEDFFDAYATTYGRAYKSRQLGLISNLPESYGGSVRLSEEEKVRNSLFDRLVDRNKLNTDLSDGMSKAVSIELADGKRTVVWLAKGDFTFDAGKAAGEKCGIIVATGNVTLNSNFEGMVLAGGDVKMSGTGLAFKAASQMVQDTFQADTTNQFRSYFKVKNEDDNNPLKNTIDYGSYITYEGWKKNEE</sequence>
<dbReference type="RefSeq" id="WP_058354181.1">
    <property type="nucleotide sequence ID" value="NZ_CABMMD010000211.1"/>
</dbReference>
<comment type="caution">
    <text evidence="2">The sequence shown here is derived from an EMBL/GenBank/DDBJ whole genome shotgun (WGS) entry which is preliminary data.</text>
</comment>
<accession>A0A0V8QAH6</accession>
<evidence type="ECO:0000256" key="1">
    <source>
        <dbReference type="SAM" id="Phobius"/>
    </source>
</evidence>
<dbReference type="AlphaFoldDB" id="A0A0V8QAH6"/>
<keyword evidence="3" id="KW-1185">Reference proteome</keyword>
<feature type="transmembrane region" description="Helical" evidence="1">
    <location>
        <begin position="20"/>
        <end position="42"/>
    </location>
</feature>
<proteinExistence type="predicted"/>
<evidence type="ECO:0000313" key="3">
    <source>
        <dbReference type="Proteomes" id="UP000054874"/>
    </source>
</evidence>
<keyword evidence="1" id="KW-0812">Transmembrane</keyword>
<organism evidence="2 3">
    <name type="scientific">Acetivibrio ethanolgignens</name>
    <dbReference type="NCBI Taxonomy" id="290052"/>
    <lineage>
        <taxon>Bacteria</taxon>
        <taxon>Bacillati</taxon>
        <taxon>Bacillota</taxon>
        <taxon>Clostridia</taxon>
        <taxon>Eubacteriales</taxon>
        <taxon>Oscillospiraceae</taxon>
        <taxon>Acetivibrio</taxon>
    </lineage>
</organism>